<evidence type="ECO:0000313" key="2">
    <source>
        <dbReference type="EMBL" id="KAK5964174.1"/>
    </source>
</evidence>
<name>A0AAN8IT93_TRICO</name>
<dbReference type="GO" id="GO:0071949">
    <property type="term" value="F:FAD binding"/>
    <property type="evidence" value="ECO:0007669"/>
    <property type="project" value="TreeGrafter"/>
</dbReference>
<dbReference type="Proteomes" id="UP001331761">
    <property type="component" value="Unassembled WGS sequence"/>
</dbReference>
<dbReference type="EMBL" id="WIXE01026125">
    <property type="protein sequence ID" value="KAK5964174.1"/>
    <property type="molecule type" value="Genomic_DNA"/>
</dbReference>
<accession>A0AAN8IT93</accession>
<organism evidence="2 3">
    <name type="scientific">Trichostrongylus colubriformis</name>
    <name type="common">Black scour worm</name>
    <dbReference type="NCBI Taxonomy" id="6319"/>
    <lineage>
        <taxon>Eukaryota</taxon>
        <taxon>Metazoa</taxon>
        <taxon>Ecdysozoa</taxon>
        <taxon>Nematoda</taxon>
        <taxon>Chromadorea</taxon>
        <taxon>Rhabditida</taxon>
        <taxon>Rhabditina</taxon>
        <taxon>Rhabditomorpha</taxon>
        <taxon>Strongyloidea</taxon>
        <taxon>Trichostrongylidae</taxon>
        <taxon>Trichostrongylus</taxon>
    </lineage>
</organism>
<feature type="domain" description="MTHFR SAM-binding regulatory" evidence="1">
    <location>
        <begin position="41"/>
        <end position="343"/>
    </location>
</feature>
<keyword evidence="3" id="KW-1185">Reference proteome</keyword>
<dbReference type="Pfam" id="PF21895">
    <property type="entry name" value="MTHFR_C"/>
    <property type="match status" value="1"/>
</dbReference>
<comment type="caution">
    <text evidence="2">The sequence shown here is derived from an EMBL/GenBank/DDBJ whole genome shotgun (WGS) entry which is preliminary data.</text>
</comment>
<dbReference type="GO" id="GO:0004489">
    <property type="term" value="F:methylenetetrahydrofolate reductase [NAD(P)H] activity"/>
    <property type="evidence" value="ECO:0007669"/>
    <property type="project" value="TreeGrafter"/>
</dbReference>
<dbReference type="GO" id="GO:0005829">
    <property type="term" value="C:cytosol"/>
    <property type="evidence" value="ECO:0007669"/>
    <property type="project" value="TreeGrafter"/>
</dbReference>
<dbReference type="AlphaFoldDB" id="A0AAN8IT93"/>
<dbReference type="GO" id="GO:0035999">
    <property type="term" value="P:tetrahydrofolate interconversion"/>
    <property type="evidence" value="ECO:0007669"/>
    <property type="project" value="TreeGrafter"/>
</dbReference>
<dbReference type="GO" id="GO:0009086">
    <property type="term" value="P:methionine biosynthetic process"/>
    <property type="evidence" value="ECO:0007669"/>
    <property type="project" value="TreeGrafter"/>
</dbReference>
<proteinExistence type="predicted"/>
<protein>
    <submittedName>
        <fullName evidence="2">Methylenetetrahydrofolate reductase</fullName>
    </submittedName>
</protein>
<gene>
    <name evidence="2" type="ORF">GCK32_013363</name>
</gene>
<dbReference type="PANTHER" id="PTHR45754">
    <property type="entry name" value="METHYLENETETRAHYDROFOLATE REDUCTASE"/>
    <property type="match status" value="1"/>
</dbReference>
<reference evidence="2 3" key="1">
    <citation type="submission" date="2019-10" db="EMBL/GenBank/DDBJ databases">
        <title>Assembly and Annotation for the nematode Trichostrongylus colubriformis.</title>
        <authorList>
            <person name="Martin J."/>
        </authorList>
    </citation>
    <scope>NUCLEOTIDE SEQUENCE [LARGE SCALE GENOMIC DNA]</scope>
    <source>
        <strain evidence="2">G859</strain>
        <tissue evidence="2">Whole worm</tissue>
    </source>
</reference>
<evidence type="ECO:0000313" key="3">
    <source>
        <dbReference type="Proteomes" id="UP001331761"/>
    </source>
</evidence>
<dbReference type="InterPro" id="IPR053806">
    <property type="entry name" value="MTHFR_C"/>
</dbReference>
<evidence type="ECO:0000259" key="1">
    <source>
        <dbReference type="Pfam" id="PF21895"/>
    </source>
</evidence>
<dbReference type="PANTHER" id="PTHR45754:SF3">
    <property type="entry name" value="METHYLENETETRAHYDROFOLATE REDUCTASE (NADPH)"/>
    <property type="match status" value="1"/>
</dbReference>
<sequence length="351" mass="40563">MCRRLLSNGSAPSIHLYTMNREGTCREILQELGLWHRRPMRALPWDPHGSNHPLRCKEDVRPIFWSARPKSYIYRTRDWDEFPNGRWGNSSSPAFGDLQDYYLFHLKAQTKKEDLLKMYGEEIATFDDVKKVFTNFISQEINEHGVKVTSLPWNEQESGVQAETKLINEQLMWCNQNGILTVNSQPSVNGAPSTDPLVGWGKPGGYCYQKAYLECFISKENAMSLLEVVDAYYPRVNYHLINHDGSFDRMNGEQTTPIAVTWGVFPGAEIAQPTVVDPLAFRAWKDEAYDAWIKNWATIYPKDSISRKVIQKIHDEFFLLNLVDNDFQKPVIIYEVLEKMLKRTEENLAST</sequence>